<dbReference type="Proteomes" id="UP000694892">
    <property type="component" value="Chromosome 8S"/>
</dbReference>
<name>A0A974C2Z0_XENLA</name>
<gene>
    <name evidence="1" type="ORF">XELAEV_18041841mg</name>
</gene>
<evidence type="ECO:0000313" key="2">
    <source>
        <dbReference type="Proteomes" id="UP000694892"/>
    </source>
</evidence>
<organism evidence="1 2">
    <name type="scientific">Xenopus laevis</name>
    <name type="common">African clawed frog</name>
    <dbReference type="NCBI Taxonomy" id="8355"/>
    <lineage>
        <taxon>Eukaryota</taxon>
        <taxon>Metazoa</taxon>
        <taxon>Chordata</taxon>
        <taxon>Craniata</taxon>
        <taxon>Vertebrata</taxon>
        <taxon>Euteleostomi</taxon>
        <taxon>Amphibia</taxon>
        <taxon>Batrachia</taxon>
        <taxon>Anura</taxon>
        <taxon>Pipoidea</taxon>
        <taxon>Pipidae</taxon>
        <taxon>Xenopodinae</taxon>
        <taxon>Xenopus</taxon>
        <taxon>Xenopus</taxon>
    </lineage>
</organism>
<proteinExistence type="predicted"/>
<accession>A0A974C2Z0</accession>
<protein>
    <submittedName>
        <fullName evidence="1">Uncharacterized protein</fullName>
    </submittedName>
</protein>
<evidence type="ECO:0000313" key="1">
    <source>
        <dbReference type="EMBL" id="OCT65602.1"/>
    </source>
</evidence>
<dbReference type="AlphaFoldDB" id="A0A974C2Z0"/>
<sequence length="76" mass="8695">MNLLNRNLLTLKKFIIVSDQRTQFTSQWLLLTIIFFLVESEGNRSTSIFTLGKGLCAQLSEALVDENDCDYLKPIL</sequence>
<reference evidence="2" key="1">
    <citation type="journal article" date="2016" name="Nature">
        <title>Genome evolution in the allotetraploid frog Xenopus laevis.</title>
        <authorList>
            <person name="Session A.M."/>
            <person name="Uno Y."/>
            <person name="Kwon T."/>
            <person name="Chapman J.A."/>
            <person name="Toyoda A."/>
            <person name="Takahashi S."/>
            <person name="Fukui A."/>
            <person name="Hikosaka A."/>
            <person name="Suzuki A."/>
            <person name="Kondo M."/>
            <person name="van Heeringen S.J."/>
            <person name="Quigley I."/>
            <person name="Heinz S."/>
            <person name="Ogino H."/>
            <person name="Ochi H."/>
            <person name="Hellsten U."/>
            <person name="Lyons J.B."/>
            <person name="Simakov O."/>
            <person name="Putnam N."/>
            <person name="Stites J."/>
            <person name="Kuroki Y."/>
            <person name="Tanaka T."/>
            <person name="Michiue T."/>
            <person name="Watanabe M."/>
            <person name="Bogdanovic O."/>
            <person name="Lister R."/>
            <person name="Georgiou G."/>
            <person name="Paranjpe S.S."/>
            <person name="van Kruijsbergen I."/>
            <person name="Shu S."/>
            <person name="Carlson J."/>
            <person name="Kinoshita T."/>
            <person name="Ohta Y."/>
            <person name="Mawaribuchi S."/>
            <person name="Jenkins J."/>
            <person name="Grimwood J."/>
            <person name="Schmutz J."/>
            <person name="Mitros T."/>
            <person name="Mozaffari S.V."/>
            <person name="Suzuki Y."/>
            <person name="Haramoto Y."/>
            <person name="Yamamoto T.S."/>
            <person name="Takagi C."/>
            <person name="Heald R."/>
            <person name="Miller K."/>
            <person name="Haudenschild C."/>
            <person name="Kitzman J."/>
            <person name="Nakayama T."/>
            <person name="Izutsu Y."/>
            <person name="Robert J."/>
            <person name="Fortriede J."/>
            <person name="Burns K."/>
            <person name="Lotay V."/>
            <person name="Karimi K."/>
            <person name="Yasuoka Y."/>
            <person name="Dichmann D.S."/>
            <person name="Flajnik M.F."/>
            <person name="Houston D.W."/>
            <person name="Shendure J."/>
            <person name="DuPasquier L."/>
            <person name="Vize P.D."/>
            <person name="Zorn A.M."/>
            <person name="Ito M."/>
            <person name="Marcotte E.M."/>
            <person name="Wallingford J.B."/>
            <person name="Ito Y."/>
            <person name="Asashima M."/>
            <person name="Ueno N."/>
            <person name="Matsuda Y."/>
            <person name="Veenstra G.J."/>
            <person name="Fujiyama A."/>
            <person name="Harland R.M."/>
            <person name="Taira M."/>
            <person name="Rokhsar D.S."/>
        </authorList>
    </citation>
    <scope>NUCLEOTIDE SEQUENCE [LARGE SCALE GENOMIC DNA]</scope>
    <source>
        <strain evidence="2">J</strain>
    </source>
</reference>
<dbReference type="EMBL" id="CM004481">
    <property type="protein sequence ID" value="OCT65602.1"/>
    <property type="molecule type" value="Genomic_DNA"/>
</dbReference>